<accession>A0A1F7X281</accession>
<dbReference type="Proteomes" id="UP000176939">
    <property type="component" value="Unassembled WGS sequence"/>
</dbReference>
<proteinExistence type="predicted"/>
<dbReference type="EMBL" id="MGFQ01000024">
    <property type="protein sequence ID" value="OGM09192.1"/>
    <property type="molecule type" value="Genomic_DNA"/>
</dbReference>
<gene>
    <name evidence="1" type="ORF">A2Z67_04600</name>
</gene>
<protein>
    <submittedName>
        <fullName evidence="1">Uncharacterized protein</fullName>
    </submittedName>
</protein>
<sequence length="83" mass="9731">MAYGKLVKLGHRKVYRMAYGKLVKLEYLGPDGEWHEISTLEEKVDNSIVRKFGSDLGIKCLKEKVQRTAKFRMIRLCDEQKEK</sequence>
<evidence type="ECO:0000313" key="1">
    <source>
        <dbReference type="EMBL" id="OGM09192.1"/>
    </source>
</evidence>
<dbReference type="AlphaFoldDB" id="A0A1F7X281"/>
<name>A0A1F7X281_9BACT</name>
<reference evidence="1 2" key="1">
    <citation type="journal article" date="2016" name="Nat. Commun.">
        <title>Thousands of microbial genomes shed light on interconnected biogeochemical processes in an aquifer system.</title>
        <authorList>
            <person name="Anantharaman K."/>
            <person name="Brown C.T."/>
            <person name="Hug L.A."/>
            <person name="Sharon I."/>
            <person name="Castelle C.J."/>
            <person name="Probst A.J."/>
            <person name="Thomas B.C."/>
            <person name="Singh A."/>
            <person name="Wilkins M.J."/>
            <person name="Karaoz U."/>
            <person name="Brodie E.L."/>
            <person name="Williams K.H."/>
            <person name="Hubbard S.S."/>
            <person name="Banfield J.F."/>
        </authorList>
    </citation>
    <scope>NUCLEOTIDE SEQUENCE [LARGE SCALE GENOMIC DNA]</scope>
</reference>
<evidence type="ECO:0000313" key="2">
    <source>
        <dbReference type="Proteomes" id="UP000176939"/>
    </source>
</evidence>
<comment type="caution">
    <text evidence="1">The sequence shown here is derived from an EMBL/GenBank/DDBJ whole genome shotgun (WGS) entry which is preliminary data.</text>
</comment>
<organism evidence="1 2">
    <name type="scientific">Candidatus Woesebacteria bacterium RBG_13_36_22</name>
    <dbReference type="NCBI Taxonomy" id="1802478"/>
    <lineage>
        <taxon>Bacteria</taxon>
        <taxon>Candidatus Woeseibacteriota</taxon>
    </lineage>
</organism>